<evidence type="ECO:0000259" key="3">
    <source>
        <dbReference type="Pfam" id="PF20177"/>
    </source>
</evidence>
<evidence type="ECO:0000256" key="2">
    <source>
        <dbReference type="SAM" id="Phobius"/>
    </source>
</evidence>
<evidence type="ECO:0000313" key="5">
    <source>
        <dbReference type="Proteomes" id="UP000242444"/>
    </source>
</evidence>
<reference evidence="4 5" key="1">
    <citation type="submission" date="2017-07" db="EMBL/GenBank/DDBJ databases">
        <title>Amycolatopsis antarcticus sp. nov., isolated from the surface of an Antarcticus brown macroalga.</title>
        <authorList>
            <person name="Wang J."/>
            <person name="Leiva S."/>
            <person name="Huang J."/>
            <person name="Huang Y."/>
        </authorList>
    </citation>
    <scope>NUCLEOTIDE SEQUENCE [LARGE SCALE GENOMIC DNA]</scope>
    <source>
        <strain evidence="4 5">AU-G6</strain>
    </source>
</reference>
<accession>A0A263D562</accession>
<evidence type="ECO:0000313" key="4">
    <source>
        <dbReference type="EMBL" id="OZM73644.1"/>
    </source>
</evidence>
<dbReference type="InterPro" id="IPR046672">
    <property type="entry name" value="DUF6542"/>
</dbReference>
<feature type="transmembrane region" description="Helical" evidence="2">
    <location>
        <begin position="126"/>
        <end position="149"/>
    </location>
</feature>
<dbReference type="AlphaFoldDB" id="A0A263D562"/>
<feature type="domain" description="DUF6542" evidence="3">
    <location>
        <begin position="31"/>
        <end position="152"/>
    </location>
</feature>
<feature type="transmembrane region" description="Helical" evidence="2">
    <location>
        <begin position="59"/>
        <end position="78"/>
    </location>
</feature>
<dbReference type="OrthoDB" id="5192877at2"/>
<proteinExistence type="predicted"/>
<feature type="region of interest" description="Disordered" evidence="1">
    <location>
        <begin position="1"/>
        <end position="22"/>
    </location>
</feature>
<organism evidence="4 5">
    <name type="scientific">Amycolatopsis antarctica</name>
    <dbReference type="NCBI Taxonomy" id="1854586"/>
    <lineage>
        <taxon>Bacteria</taxon>
        <taxon>Bacillati</taxon>
        <taxon>Actinomycetota</taxon>
        <taxon>Actinomycetes</taxon>
        <taxon>Pseudonocardiales</taxon>
        <taxon>Pseudonocardiaceae</taxon>
        <taxon>Amycolatopsis</taxon>
    </lineage>
</organism>
<gene>
    <name evidence="4" type="ORF">CFN78_08965</name>
</gene>
<dbReference type="RefSeq" id="WP_094862161.1">
    <property type="nucleotide sequence ID" value="NZ_NKYE01000004.1"/>
</dbReference>
<dbReference type="Pfam" id="PF20177">
    <property type="entry name" value="DUF6542"/>
    <property type="match status" value="1"/>
</dbReference>
<feature type="compositionally biased region" description="Basic and acidic residues" evidence="1">
    <location>
        <begin position="196"/>
        <end position="212"/>
    </location>
</feature>
<keyword evidence="2" id="KW-0472">Membrane</keyword>
<keyword evidence="2" id="KW-0812">Transmembrane</keyword>
<sequence>MTAIRDRQSDPDTDDATVPWDERPVVGSRRGLPWWGAVLGAFGLALVGAFIDLQTGEGLGILFQACYFLGAAGAVAGVRRRSLFGPMVQPPLILAVTVPTVVLIGSDDLATGSDTLQKALVISEPLINGFPTMAITTGVTLAIGIARYFRERDPDAPPRKGAAAKQEAADRTAAARREAKDAKATSRADAAAARGRRPDGRRPDGAEGDHPRKPAGGKPPERRTRSAGAVPPEERRRRDRDEDPGARGRTAGDPAARKPRQPREPGAPERRRREPPPPERDRNPKAPRRRPPPEDRRPGPEGGRGGPPPDRRRGGPPPGRQPRERPWDN</sequence>
<name>A0A263D562_9PSEU</name>
<keyword evidence="5" id="KW-1185">Reference proteome</keyword>
<feature type="transmembrane region" description="Helical" evidence="2">
    <location>
        <begin position="32"/>
        <end position="53"/>
    </location>
</feature>
<dbReference type="Proteomes" id="UP000242444">
    <property type="component" value="Unassembled WGS sequence"/>
</dbReference>
<dbReference type="EMBL" id="NKYE01000004">
    <property type="protein sequence ID" value="OZM73644.1"/>
    <property type="molecule type" value="Genomic_DNA"/>
</dbReference>
<keyword evidence="2" id="KW-1133">Transmembrane helix</keyword>
<feature type="compositionally biased region" description="Basic and acidic residues" evidence="1">
    <location>
        <begin position="261"/>
        <end position="284"/>
    </location>
</feature>
<feature type="compositionally biased region" description="Basic and acidic residues" evidence="1">
    <location>
        <begin position="232"/>
        <end position="246"/>
    </location>
</feature>
<protein>
    <recommendedName>
        <fullName evidence="3">DUF6542 domain-containing protein</fullName>
    </recommendedName>
</protein>
<evidence type="ECO:0000256" key="1">
    <source>
        <dbReference type="SAM" id="MobiDB-lite"/>
    </source>
</evidence>
<feature type="compositionally biased region" description="Basic and acidic residues" evidence="1">
    <location>
        <begin position="1"/>
        <end position="10"/>
    </location>
</feature>
<feature type="compositionally biased region" description="Basic and acidic residues" evidence="1">
    <location>
        <begin position="167"/>
        <end position="186"/>
    </location>
</feature>
<feature type="transmembrane region" description="Helical" evidence="2">
    <location>
        <begin position="90"/>
        <end position="106"/>
    </location>
</feature>
<dbReference type="InParanoid" id="A0A263D562"/>
<feature type="region of interest" description="Disordered" evidence="1">
    <location>
        <begin position="152"/>
        <end position="329"/>
    </location>
</feature>
<comment type="caution">
    <text evidence="4">The sequence shown here is derived from an EMBL/GenBank/DDBJ whole genome shotgun (WGS) entry which is preliminary data.</text>
</comment>